<name>A0ACC3C496_PYRYE</name>
<keyword evidence="2" id="KW-1185">Reference proteome</keyword>
<dbReference type="EMBL" id="CM020619">
    <property type="protein sequence ID" value="KAK1865111.1"/>
    <property type="molecule type" value="Genomic_DNA"/>
</dbReference>
<dbReference type="Proteomes" id="UP000798662">
    <property type="component" value="Chromosome 2"/>
</dbReference>
<reference evidence="1" key="1">
    <citation type="submission" date="2019-11" db="EMBL/GenBank/DDBJ databases">
        <title>Nori genome reveals adaptations in red seaweeds to the harsh intertidal environment.</title>
        <authorList>
            <person name="Wang D."/>
            <person name="Mao Y."/>
        </authorList>
    </citation>
    <scope>NUCLEOTIDE SEQUENCE</scope>
    <source>
        <tissue evidence="1">Gametophyte</tissue>
    </source>
</reference>
<evidence type="ECO:0000313" key="1">
    <source>
        <dbReference type="EMBL" id="KAK1865111.1"/>
    </source>
</evidence>
<evidence type="ECO:0000313" key="2">
    <source>
        <dbReference type="Proteomes" id="UP000798662"/>
    </source>
</evidence>
<sequence length="330" mass="32966">MAAVGGGGPLSGASPGVLAELASAAALAADAARSLRPPPDVTALARAAVAETASAATVWARLALRLATPAAAAAVAGVRAAAPGVRAGAAAAGTRLLAQPPRVLAAQAAAAAAVLAATAVEARTGAGRRAGRWVVATVEAARAAYGRRMVALRAQSRAVAAVAPHAEWLTLAAEEGGFVALGSIFFITPRPLTYLGTLAVGFLFPAYLSAAAVSAAPAGAVGGGALAADARRRQRRWLTYWTALAALDGLLLGPAGGVADWLPLWYHVRLGVLLWLQLPCLGGATTVCGLVVGWVAAVVGAVGGVARWVDRRWGGGRGGGETTPRKRKRT</sequence>
<comment type="caution">
    <text evidence="1">The sequence shown here is derived from an EMBL/GenBank/DDBJ whole genome shotgun (WGS) entry which is preliminary data.</text>
</comment>
<protein>
    <submittedName>
        <fullName evidence="1">Uncharacterized protein</fullName>
    </submittedName>
</protein>
<gene>
    <name evidence="1" type="ORF">I4F81_007646</name>
</gene>
<accession>A0ACC3C496</accession>
<proteinExistence type="predicted"/>
<organism evidence="1 2">
    <name type="scientific">Pyropia yezoensis</name>
    <name type="common">Susabi-nori</name>
    <name type="synonym">Porphyra yezoensis</name>
    <dbReference type="NCBI Taxonomy" id="2788"/>
    <lineage>
        <taxon>Eukaryota</taxon>
        <taxon>Rhodophyta</taxon>
        <taxon>Bangiophyceae</taxon>
        <taxon>Bangiales</taxon>
        <taxon>Bangiaceae</taxon>
        <taxon>Pyropia</taxon>
    </lineage>
</organism>